<feature type="transmembrane region" description="Helical" evidence="1">
    <location>
        <begin position="135"/>
        <end position="155"/>
    </location>
</feature>
<feature type="transmembrane region" description="Helical" evidence="1">
    <location>
        <begin position="21"/>
        <end position="41"/>
    </location>
</feature>
<evidence type="ECO:0000313" key="2">
    <source>
        <dbReference type="EMBL" id="MBD1546250.1"/>
    </source>
</evidence>
<dbReference type="Proteomes" id="UP000598467">
    <property type="component" value="Unassembled WGS sequence"/>
</dbReference>
<dbReference type="PANTHER" id="PTHR43471:SF3">
    <property type="entry name" value="ABC TRANSPORTER PERMEASE PROTEIN NATB"/>
    <property type="match status" value="1"/>
</dbReference>
<keyword evidence="1" id="KW-0812">Transmembrane</keyword>
<name>A0A926S5K3_9HYPH</name>
<gene>
    <name evidence="2" type="ORF">HK439_08255</name>
</gene>
<dbReference type="GO" id="GO:0140359">
    <property type="term" value="F:ABC-type transporter activity"/>
    <property type="evidence" value="ECO:0007669"/>
    <property type="project" value="InterPro"/>
</dbReference>
<organism evidence="2 3">
    <name type="scientific">Roseibium aggregatum</name>
    <dbReference type="NCBI Taxonomy" id="187304"/>
    <lineage>
        <taxon>Bacteria</taxon>
        <taxon>Pseudomonadati</taxon>
        <taxon>Pseudomonadota</taxon>
        <taxon>Alphaproteobacteria</taxon>
        <taxon>Hyphomicrobiales</taxon>
        <taxon>Stappiaceae</taxon>
        <taxon>Roseibium</taxon>
    </lineage>
</organism>
<keyword evidence="1" id="KW-0472">Membrane</keyword>
<feature type="transmembrane region" description="Helical" evidence="1">
    <location>
        <begin position="53"/>
        <end position="78"/>
    </location>
</feature>
<comment type="caution">
    <text evidence="2">The sequence shown here is derived from an EMBL/GenBank/DDBJ whole genome shotgun (WGS) entry which is preliminary data.</text>
</comment>
<feature type="transmembrane region" description="Helical" evidence="1">
    <location>
        <begin position="99"/>
        <end position="123"/>
    </location>
</feature>
<keyword evidence="1" id="KW-1133">Transmembrane helix</keyword>
<dbReference type="AlphaFoldDB" id="A0A926S5K3"/>
<dbReference type="GO" id="GO:0005886">
    <property type="term" value="C:plasma membrane"/>
    <property type="evidence" value="ECO:0007669"/>
    <property type="project" value="UniProtKB-SubCell"/>
</dbReference>
<feature type="transmembrane region" description="Helical" evidence="1">
    <location>
        <begin position="227"/>
        <end position="245"/>
    </location>
</feature>
<accession>A0A926S5K3</accession>
<dbReference type="PANTHER" id="PTHR43471">
    <property type="entry name" value="ABC TRANSPORTER PERMEASE"/>
    <property type="match status" value="1"/>
</dbReference>
<reference evidence="2" key="1">
    <citation type="submission" date="2020-05" db="EMBL/GenBank/DDBJ databases">
        <title>Identification of trans-AT polyketide cluster in two marine bacteria, producers of a novel glutaramide-containing polyketide sesbanimide D and analogs.</title>
        <authorList>
            <person name="Kacar D."/>
            <person name="Rodriguez P."/>
            <person name="Canedo L."/>
            <person name="Gonzalez E."/>
            <person name="Galan B."/>
            <person name="De La Calle F."/>
            <person name="Garcia J.L."/>
        </authorList>
    </citation>
    <scope>NUCLEOTIDE SEQUENCE</scope>
    <source>
        <strain evidence="2">PHM038</strain>
    </source>
</reference>
<sequence>MNPIYLIARKETGELLLDIRGLLWLMAVTIVLSAFSLLLVGSTELSLLDNAQVVYDMTAIVTALGCLLALIVGVDTVAGERERGSLVPLLLTPAPRGTILMGKLSGVAIAWAVIYVLSLPYLWAVGSTGQNMGQGMLITALLGTPVVLMFGFLGISLGSRADSARTALLTGLVTLVLSASPVLLGPSLRQSAIGRMFDAVNPFSAAVNAYDAVIIDSQSIISQSTHFAIALAWLFACLWFARFSFGKITR</sequence>
<dbReference type="RefSeq" id="WP_190290925.1">
    <property type="nucleotide sequence ID" value="NZ_JABFCZ010000008.1"/>
</dbReference>
<dbReference type="Pfam" id="PF12679">
    <property type="entry name" value="ABC2_membrane_2"/>
    <property type="match status" value="1"/>
</dbReference>
<protein>
    <submittedName>
        <fullName evidence="2">ABC transporter permease subunit</fullName>
    </submittedName>
</protein>
<evidence type="ECO:0000256" key="1">
    <source>
        <dbReference type="SAM" id="Phobius"/>
    </source>
</evidence>
<dbReference type="EMBL" id="JABFCZ010000008">
    <property type="protein sequence ID" value="MBD1546250.1"/>
    <property type="molecule type" value="Genomic_DNA"/>
</dbReference>
<feature type="transmembrane region" description="Helical" evidence="1">
    <location>
        <begin position="167"/>
        <end position="188"/>
    </location>
</feature>
<evidence type="ECO:0000313" key="3">
    <source>
        <dbReference type="Proteomes" id="UP000598467"/>
    </source>
</evidence>
<proteinExistence type="predicted"/>